<evidence type="ECO:0000259" key="6">
    <source>
        <dbReference type="PROSITE" id="PS50928"/>
    </source>
</evidence>
<dbReference type="InterPro" id="IPR049783">
    <property type="entry name" value="ABC_perm_TupB-like"/>
</dbReference>
<dbReference type="GO" id="GO:0055085">
    <property type="term" value="P:transmembrane transport"/>
    <property type="evidence" value="ECO:0007669"/>
    <property type="project" value="InterPro"/>
</dbReference>
<dbReference type="SUPFAM" id="SSF161098">
    <property type="entry name" value="MetI-like"/>
    <property type="match status" value="1"/>
</dbReference>
<feature type="transmembrane region" description="Helical" evidence="5">
    <location>
        <begin position="97"/>
        <end position="119"/>
    </location>
</feature>
<keyword evidence="3 5" id="KW-1133">Transmembrane helix</keyword>
<dbReference type="CDD" id="cd06261">
    <property type="entry name" value="TM_PBP2"/>
    <property type="match status" value="1"/>
</dbReference>
<evidence type="ECO:0000313" key="8">
    <source>
        <dbReference type="Proteomes" id="UP000529637"/>
    </source>
</evidence>
<dbReference type="GO" id="GO:0005886">
    <property type="term" value="C:plasma membrane"/>
    <property type="evidence" value="ECO:0007669"/>
    <property type="project" value="UniProtKB-SubCell"/>
</dbReference>
<accession>A0A7Y6NPB4</accession>
<dbReference type="Proteomes" id="UP000529637">
    <property type="component" value="Unassembled WGS sequence"/>
</dbReference>
<feature type="transmembrane region" description="Helical" evidence="5">
    <location>
        <begin position="27"/>
        <end position="53"/>
    </location>
</feature>
<comment type="subcellular location">
    <subcellularLocation>
        <location evidence="1">Cell membrane</location>
        <topology evidence="1">Multi-pass membrane protein</topology>
    </subcellularLocation>
</comment>
<dbReference type="PANTHER" id="PTHR43632:SF1">
    <property type="entry name" value="PERMEASE COMPONENT OF TUNGSTATE ABC TRANSPORTER"/>
    <property type="match status" value="1"/>
</dbReference>
<reference evidence="7 8" key="1">
    <citation type="submission" date="2020-06" db="EMBL/GenBank/DDBJ databases">
        <title>Schlegella sp. ID0723 isolated from air conditioner.</title>
        <authorList>
            <person name="Kim D.Y."/>
            <person name="Kim D.-U."/>
        </authorList>
    </citation>
    <scope>NUCLEOTIDE SEQUENCE [LARGE SCALE GENOMIC DNA]</scope>
    <source>
        <strain evidence="7 8">ID0723</strain>
    </source>
</reference>
<evidence type="ECO:0000256" key="1">
    <source>
        <dbReference type="ARBA" id="ARBA00004651"/>
    </source>
</evidence>
<keyword evidence="2 5" id="KW-0812">Transmembrane</keyword>
<dbReference type="PROSITE" id="PS50928">
    <property type="entry name" value="ABC_TM1"/>
    <property type="match status" value="1"/>
</dbReference>
<dbReference type="InterPro" id="IPR000515">
    <property type="entry name" value="MetI-like"/>
</dbReference>
<dbReference type="EMBL" id="JABWMJ010000006">
    <property type="protein sequence ID" value="NUZ06840.1"/>
    <property type="molecule type" value="Genomic_DNA"/>
</dbReference>
<sequence>MTDFGASLRMALGLVAGADPGLLRIVALSLAVSSAACVIAGAFGLTGGAWLAIARFPGKRAVVGVLNTLLALPSVVVGLVVYLLLSRSGPLGSWGLLFTPAAMIVAQTLLVLPVVAALARQLVADSLREADDPLRSLGAGPLTRALLVLVHERWSVVTLLLTAFGRAISEVGAVLIVGGNIDGVTRVITTAIALETSKGDLALALALGLVLLGVVGLVNAAIGVAQRAGGASVAAAR</sequence>
<feature type="transmembrane region" description="Helical" evidence="5">
    <location>
        <begin position="201"/>
        <end position="222"/>
    </location>
</feature>
<gene>
    <name evidence="7" type="ORF">HQN59_13830</name>
</gene>
<organism evidence="7 8">
    <name type="scientific">Piscinibacter koreensis</name>
    <dbReference type="NCBI Taxonomy" id="2742824"/>
    <lineage>
        <taxon>Bacteria</taxon>
        <taxon>Pseudomonadati</taxon>
        <taxon>Pseudomonadota</taxon>
        <taxon>Betaproteobacteria</taxon>
        <taxon>Burkholderiales</taxon>
        <taxon>Sphaerotilaceae</taxon>
        <taxon>Piscinibacter</taxon>
    </lineage>
</organism>
<evidence type="ECO:0000256" key="2">
    <source>
        <dbReference type="ARBA" id="ARBA00022692"/>
    </source>
</evidence>
<keyword evidence="8" id="KW-1185">Reference proteome</keyword>
<comment type="caution">
    <text evidence="7">The sequence shown here is derived from an EMBL/GenBank/DDBJ whole genome shotgun (WGS) entry which is preliminary data.</text>
</comment>
<keyword evidence="4 5" id="KW-0472">Membrane</keyword>
<dbReference type="RefSeq" id="WP_176069696.1">
    <property type="nucleotide sequence ID" value="NZ_JABWMJ010000006.1"/>
</dbReference>
<proteinExistence type="predicted"/>
<dbReference type="NCBIfam" id="NF038017">
    <property type="entry name" value="ABC_perm1"/>
    <property type="match status" value="1"/>
</dbReference>
<dbReference type="Gene3D" id="1.10.3720.10">
    <property type="entry name" value="MetI-like"/>
    <property type="match status" value="1"/>
</dbReference>
<evidence type="ECO:0000313" key="7">
    <source>
        <dbReference type="EMBL" id="NUZ06840.1"/>
    </source>
</evidence>
<feature type="domain" description="ABC transmembrane type-1" evidence="6">
    <location>
        <begin position="26"/>
        <end position="222"/>
    </location>
</feature>
<evidence type="ECO:0000256" key="3">
    <source>
        <dbReference type="ARBA" id="ARBA00022989"/>
    </source>
</evidence>
<name>A0A7Y6NPB4_9BURK</name>
<dbReference type="AlphaFoldDB" id="A0A7Y6NPB4"/>
<feature type="transmembrane region" description="Helical" evidence="5">
    <location>
        <begin position="65"/>
        <end position="85"/>
    </location>
</feature>
<dbReference type="InterPro" id="IPR035906">
    <property type="entry name" value="MetI-like_sf"/>
</dbReference>
<evidence type="ECO:0000256" key="5">
    <source>
        <dbReference type="SAM" id="Phobius"/>
    </source>
</evidence>
<dbReference type="PANTHER" id="PTHR43632">
    <property type="entry name" value="PERMEASE COMPONENT OF TUNGSTATE ABC TRANSPORTER"/>
    <property type="match status" value="1"/>
</dbReference>
<protein>
    <submittedName>
        <fullName evidence="7">ABC transporter permease</fullName>
    </submittedName>
</protein>
<evidence type="ECO:0000256" key="4">
    <source>
        <dbReference type="ARBA" id="ARBA00023136"/>
    </source>
</evidence>